<organism evidence="4 5">
    <name type="scientific">Pseudanabaena mucicola FACHB-723</name>
    <dbReference type="NCBI Taxonomy" id="2692860"/>
    <lineage>
        <taxon>Bacteria</taxon>
        <taxon>Bacillati</taxon>
        <taxon>Cyanobacteriota</taxon>
        <taxon>Cyanophyceae</taxon>
        <taxon>Pseudanabaenales</taxon>
        <taxon>Pseudanabaenaceae</taxon>
        <taxon>Pseudanabaena</taxon>
    </lineage>
</organism>
<keyword evidence="3" id="KW-0677">Repeat</keyword>
<dbReference type="InterPro" id="IPR018357">
    <property type="entry name" value="Hexapep_transf_CS"/>
</dbReference>
<comment type="caution">
    <text evidence="4">The sequence shown here is derived from an EMBL/GenBank/DDBJ whole genome shotgun (WGS) entry which is preliminary data.</text>
</comment>
<evidence type="ECO:0000256" key="2">
    <source>
        <dbReference type="ARBA" id="ARBA00022679"/>
    </source>
</evidence>
<dbReference type="InterPro" id="IPR051159">
    <property type="entry name" value="Hexapeptide_acetyltransf"/>
</dbReference>
<protein>
    <submittedName>
        <fullName evidence="4">Acyltransferase</fullName>
    </submittedName>
</protein>
<dbReference type="Pfam" id="PF14602">
    <property type="entry name" value="Hexapep_2"/>
    <property type="match status" value="1"/>
</dbReference>
<evidence type="ECO:0000313" key="5">
    <source>
        <dbReference type="Proteomes" id="UP000642094"/>
    </source>
</evidence>
<keyword evidence="2" id="KW-0808">Transferase</keyword>
<dbReference type="SUPFAM" id="SSF51161">
    <property type="entry name" value="Trimeric LpxA-like enzymes"/>
    <property type="match status" value="1"/>
</dbReference>
<dbReference type="Gene3D" id="2.160.10.10">
    <property type="entry name" value="Hexapeptide repeat proteins"/>
    <property type="match status" value="1"/>
</dbReference>
<dbReference type="Proteomes" id="UP000642094">
    <property type="component" value="Unassembled WGS sequence"/>
</dbReference>
<evidence type="ECO:0000256" key="1">
    <source>
        <dbReference type="ARBA" id="ARBA00007274"/>
    </source>
</evidence>
<dbReference type="EMBL" id="JACJQB010000003">
    <property type="protein sequence ID" value="MBD2187099.1"/>
    <property type="molecule type" value="Genomic_DNA"/>
</dbReference>
<comment type="similarity">
    <text evidence="1">Belongs to the transferase hexapeptide repeat family.</text>
</comment>
<dbReference type="PANTHER" id="PTHR23416">
    <property type="entry name" value="SIALIC ACID SYNTHASE-RELATED"/>
    <property type="match status" value="1"/>
</dbReference>
<keyword evidence="4" id="KW-0012">Acyltransferase</keyword>
<accession>A0ABR7ZSZ7</accession>
<keyword evidence="5" id="KW-1185">Reference proteome</keyword>
<dbReference type="GO" id="GO:0016746">
    <property type="term" value="F:acyltransferase activity"/>
    <property type="evidence" value="ECO:0007669"/>
    <property type="project" value="UniProtKB-KW"/>
</dbReference>
<dbReference type="InterPro" id="IPR011004">
    <property type="entry name" value="Trimer_LpxA-like_sf"/>
</dbReference>
<evidence type="ECO:0000256" key="3">
    <source>
        <dbReference type="ARBA" id="ARBA00022737"/>
    </source>
</evidence>
<dbReference type="PANTHER" id="PTHR23416:SF23">
    <property type="entry name" value="ACETYLTRANSFERASE C18B11.09C-RELATED"/>
    <property type="match status" value="1"/>
</dbReference>
<reference evidence="4 5" key="1">
    <citation type="journal article" date="2020" name="ISME J.">
        <title>Comparative genomics reveals insights into cyanobacterial evolution and habitat adaptation.</title>
        <authorList>
            <person name="Chen M.Y."/>
            <person name="Teng W.K."/>
            <person name="Zhao L."/>
            <person name="Hu C.X."/>
            <person name="Zhou Y.K."/>
            <person name="Han B.P."/>
            <person name="Song L.R."/>
            <person name="Shu W.S."/>
        </authorList>
    </citation>
    <scope>NUCLEOTIDE SEQUENCE [LARGE SCALE GENOMIC DNA]</scope>
    <source>
        <strain evidence="4 5">FACHB-723</strain>
    </source>
</reference>
<sequence>MQHLDSLKISTHSGDCWNKIALISKNVCFYPEAKLIIYNSKNVENCQIDDYCHIRGEILITGNGSFKIGHHSFIGEGTRIWAQEKIKIGSYVLISHLVDIHDSNSHSLNWQDRRVEAINLFEKCILLDVENVDKSGITIEDDVWIGFKASIFKGVHIGKGAVVAACSVVTKDVPPYALVAGNPAKVIRYLNE</sequence>
<dbReference type="InterPro" id="IPR001451">
    <property type="entry name" value="Hexapep"/>
</dbReference>
<evidence type="ECO:0000313" key="4">
    <source>
        <dbReference type="EMBL" id="MBD2187099.1"/>
    </source>
</evidence>
<dbReference type="CDD" id="cd04647">
    <property type="entry name" value="LbH_MAT_like"/>
    <property type="match status" value="1"/>
</dbReference>
<name>A0ABR7ZSZ7_9CYAN</name>
<dbReference type="PROSITE" id="PS00101">
    <property type="entry name" value="HEXAPEP_TRANSFERASES"/>
    <property type="match status" value="1"/>
</dbReference>
<proteinExistence type="inferred from homology"/>
<gene>
    <name evidence="4" type="ORF">H6F41_02940</name>
</gene>